<reference evidence="1" key="1">
    <citation type="submission" date="2022-07" db="EMBL/GenBank/DDBJ databases">
        <title>Genome Sequence of Lecanicillium saksenae.</title>
        <authorList>
            <person name="Buettner E."/>
        </authorList>
    </citation>
    <scope>NUCLEOTIDE SEQUENCE</scope>
    <source>
        <strain evidence="1">VT-O1</strain>
    </source>
</reference>
<keyword evidence="2" id="KW-1185">Reference proteome</keyword>
<name>A0ACC1R5Q8_9HYPO</name>
<protein>
    <submittedName>
        <fullName evidence="1">Uncharacterized protein</fullName>
    </submittedName>
</protein>
<dbReference type="EMBL" id="JANAKD010000028">
    <property type="protein sequence ID" value="KAJ3498930.1"/>
    <property type="molecule type" value="Genomic_DNA"/>
</dbReference>
<dbReference type="Proteomes" id="UP001148737">
    <property type="component" value="Unassembled WGS sequence"/>
</dbReference>
<evidence type="ECO:0000313" key="2">
    <source>
        <dbReference type="Proteomes" id="UP001148737"/>
    </source>
</evidence>
<comment type="caution">
    <text evidence="1">The sequence shown here is derived from an EMBL/GenBank/DDBJ whole genome shotgun (WGS) entry which is preliminary data.</text>
</comment>
<evidence type="ECO:0000313" key="1">
    <source>
        <dbReference type="EMBL" id="KAJ3498930.1"/>
    </source>
</evidence>
<organism evidence="1 2">
    <name type="scientific">Lecanicillium saksenae</name>
    <dbReference type="NCBI Taxonomy" id="468837"/>
    <lineage>
        <taxon>Eukaryota</taxon>
        <taxon>Fungi</taxon>
        <taxon>Dikarya</taxon>
        <taxon>Ascomycota</taxon>
        <taxon>Pezizomycotina</taxon>
        <taxon>Sordariomycetes</taxon>
        <taxon>Hypocreomycetidae</taxon>
        <taxon>Hypocreales</taxon>
        <taxon>Cordycipitaceae</taxon>
        <taxon>Lecanicillium</taxon>
    </lineage>
</organism>
<proteinExistence type="predicted"/>
<accession>A0ACC1R5Q8</accession>
<gene>
    <name evidence="1" type="ORF">NLG97_g741</name>
</gene>
<sequence>MSVDIEKQQPPVAQTATGNGAEPQHHDEHGQDGLLSNSVSQTTQQSTESLDRIRSQNGYGVDEAQPSQPNVAPSYSQEKDPFEVGWDGGANDPLCPWSFNKARKWAIVSILCAGSFTVTNISSGYTSTYEQMESEFGNSRIVSVLGLSFFVLGIAFGPMLFGPLSEFYGRRPIYLVAWSVFICFLFPGAFGTNIQTILVARFFGGFSGSAFLAVSGGTVGDLFQRHELQAPMVLFSLAPFVGPTSGPLIGGFINYNVHWRWTYYVFLIMTGVLLFAVFFFVPETYHPILLRNKARDLRKRTGDDRWMAPTEKTQKSVIRAIGISLLRPMQLLIFEPMCLNLCILSAILLGILYLFFGAFSLVFKTNYGFNLWQIGMAFIPICVGMFVASATDPFWHRYRTGLVAKLEQETGIKGKAEPEFRLPPAVAGAVLAPVGVFIFAWTSYPHVHWIAPMIGEAIFGAGVVLVYTGIFTFLVDAYPAYAASALAANAFIRCLFATAFPLFGNQMYHKLGFQWASTLLAFLLLAMMPFPYIFFRYGKQIRKKSLSQVPKLLPQLWFQLDFSGPQSPHQNPVQTPSFLHLPQLPLIQSLRSETRAFAAKMEKLYEWREQYIGDRVSDEFLTGALVGCLATVLLTFVARVVSFLRTDVYDLSHWKINIRVPMQTMWMNLGYWKTPRGDKIHHLDQACATLLREVLRSAGLITGDPVADKELRRGRSIAILDVGFGCGDQSVELARVLDAPAWHTFRYVGLTLNAAQLSIAQQRIEPDAARPENWDRPVRALVDGLADETFNDRWLLGLDCMYHFSPSRTPLLLYAARELKANFMAFDLLLNDKSYFTARTVTKLIGRLLGCPFNAFLTEDEYREQLADAGYQKETVEFRDVTSDVFSGLVAYIEKQQRSLKPYGIGMRSFDVAKRIFNWADNTGVVRAVIVVARVKKDLFQQASYQLLHKTESFYSIAADDNAARLLFSMPSILKSALALCVSLIVVPAETAATDRPGMHDLSDETWSLTNEHGNITVPGAFPSHVHLDLLAAGIIEDPLLGFNDVNLRWVANQNWTYTSGPLTKLIHDEGLKTWLVFDGLDTFATITFCEQIIGNAYNQFRSWQFDVTSAMLGCSGPPILSINFGSAPKIANAINASEPQPWSRDLVAAWTFELPNKNLVRKQQSDFGWDWSPAFAPAGPWKSGRIVQLPHGRRFHAVNTFIDVYRQGQTNNFAPDQNQSWVVHASIDYIGSLPEEFCIDAVITSTSNRSEVLFKGKLSNLHQSNATIGGTIEIGATAPRLWWPREMGRQDMYTIDLVIRGTRGCSLLKSSRRFGFRTILLNTGITSQREIANGKRPGNNWHFEINGHPFYVKGANLVPADVFWPQANANQMHNMFESAERQNFNMLRVWSSGSYLPDFIYDFADERGILLWSEFQFGDALYPDDANFIDNVRREATDNVRRVNHHPSLACWAGGNEIENIVLPIAKSLDKENYLLYVGQYEHLYINTLFRVVVANTRSISYTPSSGNNGWTKIDMDLQVPMVQVYENKTQGHIYGDTEYYNYSAIFAFDESLYPVGRFATEFGFPSMPSLQTWRTAINDEDLHFNSTVIVSRNHHYPPGGLVANVSKSLQGMAEMTAAVELYYPLPNKTDPIANFSAWCHATQLFQADFYQNQIQFYRRGSGRKERQRGTLFWQLNDVWQTPSWAALEYGGRWKVLPYYIRRGYENVVASTSWDSVSKSLEIWVASDLWHDVAGQVSLAWIDLKGKPLRDNLGVPPNIDFAINSIGSVMLYRTILNLDSATTSLKDALLLLKVKAHGQLPNSNSMSTFTHETTFLPTSPKNAQIRDPGLHLTYDSGSDKFTVQATRGVSLYTWLTHPVDVVGFFEDNAFVLLPGQKREIGFTLQGNSTNGDWVNDVTVESLWDLNHG</sequence>